<keyword evidence="3" id="KW-0808">Transferase</keyword>
<organism evidence="3">
    <name type="scientific">Marseillevirus LCMAC103</name>
    <dbReference type="NCBI Taxonomy" id="2506604"/>
    <lineage>
        <taxon>Viruses</taxon>
        <taxon>Varidnaviria</taxon>
        <taxon>Bamfordvirae</taxon>
        <taxon>Nucleocytoviricota</taxon>
        <taxon>Megaviricetes</taxon>
        <taxon>Pimascovirales</taxon>
        <taxon>Pimascovirales incertae sedis</taxon>
        <taxon>Marseilleviridae</taxon>
    </lineage>
</organism>
<keyword evidence="1" id="KW-0547">Nucleotide-binding</keyword>
<accession>A0A481YVH8</accession>
<dbReference type="PROSITE" id="PS50011">
    <property type="entry name" value="PROTEIN_KINASE_DOM"/>
    <property type="match status" value="1"/>
</dbReference>
<dbReference type="PROSITE" id="PS00107">
    <property type="entry name" value="PROTEIN_KINASE_ATP"/>
    <property type="match status" value="1"/>
</dbReference>
<evidence type="ECO:0000256" key="1">
    <source>
        <dbReference type="PROSITE-ProRule" id="PRU10141"/>
    </source>
</evidence>
<dbReference type="EMBL" id="MK500338">
    <property type="protein sequence ID" value="QBK86901.1"/>
    <property type="molecule type" value="Genomic_DNA"/>
</dbReference>
<reference evidence="3" key="1">
    <citation type="journal article" date="2019" name="MBio">
        <title>Virus Genomes from Deep Sea Sediments Expand the Ocean Megavirome and Support Independent Origins of Viral Gigantism.</title>
        <authorList>
            <person name="Backstrom D."/>
            <person name="Yutin N."/>
            <person name="Jorgensen S.L."/>
            <person name="Dharamshi J."/>
            <person name="Homa F."/>
            <person name="Zaremba-Niedwiedzka K."/>
            <person name="Spang A."/>
            <person name="Wolf Y.I."/>
            <person name="Koonin E.V."/>
            <person name="Ettema T.J."/>
        </authorList>
    </citation>
    <scope>NUCLEOTIDE SEQUENCE</scope>
</reference>
<protein>
    <submittedName>
        <fullName evidence="3">Protein kinase</fullName>
    </submittedName>
</protein>
<sequence length="482" mass="52366">MQEAGSPRKNMSRRRRRLLAAYARRGEIVSVLANESPVCAQLSGRALPRRAIPRGDGSVRFVKKLGSGSYATVWLVKIAGFGETAYAAKVSREPVALETAAVAAASTVGAYAARVEAATGIDKTVTVNLNGGNSNRIIRAGDRVVKPTFAVKCLTSETETFSHHTAIPGALVVPAGSYLCDTEFFVEYLLGLLCAGLARKPVNGVKSINFSDVFDLSSCPATWKKVFVFQQLIAGSLDSKGSPLRKATIRTGALPEADFGALAIQVLHAIACYQRAFTMSHNDLHVENIMFAKTPAVWAGKRVRGAAFFEYAIDGARFYIPAPQNVVKIGDFGMSAKFQPPIVMSRYTATGEENPDKDIVPNFFSAAYDVGSALASMHELGRHSRVLTLCLCFFVGGFRGAEFQRRLAGGDLFQPAVTQWAARYVDSMRSTFFEPRYGRPRLDMLKRPPLNTMTPADVLKSDIFAAYRARPQTGRIVRVGVC</sequence>
<dbReference type="InterPro" id="IPR011009">
    <property type="entry name" value="Kinase-like_dom_sf"/>
</dbReference>
<proteinExistence type="predicted"/>
<dbReference type="InterPro" id="IPR000719">
    <property type="entry name" value="Prot_kinase_dom"/>
</dbReference>
<dbReference type="InterPro" id="IPR017441">
    <property type="entry name" value="Protein_kinase_ATP_BS"/>
</dbReference>
<dbReference type="GO" id="GO:0004672">
    <property type="term" value="F:protein kinase activity"/>
    <property type="evidence" value="ECO:0007669"/>
    <property type="project" value="InterPro"/>
</dbReference>
<keyword evidence="1" id="KW-0067">ATP-binding</keyword>
<dbReference type="GO" id="GO:0005524">
    <property type="term" value="F:ATP binding"/>
    <property type="evidence" value="ECO:0007669"/>
    <property type="project" value="UniProtKB-UniRule"/>
</dbReference>
<gene>
    <name evidence="3" type="ORF">LCMAC103_02390</name>
</gene>
<name>A0A481YVH8_9VIRU</name>
<feature type="binding site" evidence="1">
    <location>
        <position position="89"/>
    </location>
    <ligand>
        <name>ATP</name>
        <dbReference type="ChEBI" id="CHEBI:30616"/>
    </ligand>
</feature>
<keyword evidence="3" id="KW-0418">Kinase</keyword>
<dbReference type="Gene3D" id="1.10.510.10">
    <property type="entry name" value="Transferase(Phosphotransferase) domain 1"/>
    <property type="match status" value="1"/>
</dbReference>
<dbReference type="SUPFAM" id="SSF56112">
    <property type="entry name" value="Protein kinase-like (PK-like)"/>
    <property type="match status" value="1"/>
</dbReference>
<evidence type="ECO:0000313" key="3">
    <source>
        <dbReference type="EMBL" id="QBK86901.1"/>
    </source>
</evidence>
<feature type="domain" description="Protein kinase" evidence="2">
    <location>
        <begin position="59"/>
        <end position="482"/>
    </location>
</feature>
<evidence type="ECO:0000259" key="2">
    <source>
        <dbReference type="PROSITE" id="PS50011"/>
    </source>
</evidence>